<evidence type="ECO:0000313" key="2">
    <source>
        <dbReference type="Proteomes" id="UP001144978"/>
    </source>
</evidence>
<gene>
    <name evidence="1" type="ORF">NUW54_g837</name>
</gene>
<dbReference type="Proteomes" id="UP001144978">
    <property type="component" value="Unassembled WGS sequence"/>
</dbReference>
<reference evidence="1" key="1">
    <citation type="submission" date="2022-08" db="EMBL/GenBank/DDBJ databases">
        <title>Genome Sequence of Pycnoporus sanguineus.</title>
        <authorList>
            <person name="Buettner E."/>
        </authorList>
    </citation>
    <scope>NUCLEOTIDE SEQUENCE</scope>
    <source>
        <strain evidence="1">CG-C14</strain>
    </source>
</reference>
<dbReference type="EMBL" id="JANSHE010000123">
    <property type="protein sequence ID" value="KAJ3016293.1"/>
    <property type="molecule type" value="Genomic_DNA"/>
</dbReference>
<proteinExistence type="predicted"/>
<protein>
    <submittedName>
        <fullName evidence="1">Uncharacterized protein</fullName>
    </submittedName>
</protein>
<comment type="caution">
    <text evidence="1">The sequence shown here is derived from an EMBL/GenBank/DDBJ whole genome shotgun (WGS) entry which is preliminary data.</text>
</comment>
<accession>A0ACC1Q897</accession>
<name>A0ACC1Q897_9APHY</name>
<organism evidence="1 2">
    <name type="scientific">Trametes sanguinea</name>
    <dbReference type="NCBI Taxonomy" id="158606"/>
    <lineage>
        <taxon>Eukaryota</taxon>
        <taxon>Fungi</taxon>
        <taxon>Dikarya</taxon>
        <taxon>Basidiomycota</taxon>
        <taxon>Agaricomycotina</taxon>
        <taxon>Agaricomycetes</taxon>
        <taxon>Polyporales</taxon>
        <taxon>Polyporaceae</taxon>
        <taxon>Trametes</taxon>
    </lineage>
</organism>
<keyword evidence="2" id="KW-1185">Reference proteome</keyword>
<sequence>MNVSLMRLSRRDGPRMALWRQNSASIRLDPAVDIWCGSSRADADDRVGPVWQIKASRLLIIAENVLGQQTTDLSWWYADDLRVFALWWNGTMNPLPESTERGEAMFASLLAYEFRINAALSDALLSCLFILGESLNSHRRVEGEAELAELPQGLYEGLAGRRALAERSGRLSTGFGCCDTSYSSCSCIIDIESPNGNAVVAVHMATAAFRLHLNYTPRSAAASYN</sequence>
<evidence type="ECO:0000313" key="1">
    <source>
        <dbReference type="EMBL" id="KAJ3016293.1"/>
    </source>
</evidence>